<dbReference type="AlphaFoldDB" id="A0AAV9Y1C4"/>
<feature type="transmembrane region" description="Helical" evidence="2">
    <location>
        <begin position="775"/>
        <end position="800"/>
    </location>
</feature>
<organism evidence="4 5">
    <name type="scientific">Cryptosporidium xiaoi</name>
    <dbReference type="NCBI Taxonomy" id="659607"/>
    <lineage>
        <taxon>Eukaryota</taxon>
        <taxon>Sar</taxon>
        <taxon>Alveolata</taxon>
        <taxon>Apicomplexa</taxon>
        <taxon>Conoidasida</taxon>
        <taxon>Coccidia</taxon>
        <taxon>Eucoccidiorida</taxon>
        <taxon>Eimeriorina</taxon>
        <taxon>Cryptosporidiidae</taxon>
        <taxon>Cryptosporidium</taxon>
    </lineage>
</organism>
<keyword evidence="2 4" id="KW-0812">Transmembrane</keyword>
<evidence type="ECO:0000256" key="1">
    <source>
        <dbReference type="SAM" id="Coils"/>
    </source>
</evidence>
<dbReference type="EMBL" id="JAWDEY010000008">
    <property type="protein sequence ID" value="KAK6590245.1"/>
    <property type="molecule type" value="Genomic_DNA"/>
</dbReference>
<comment type="caution">
    <text evidence="4">The sequence shown here is derived from an EMBL/GenBank/DDBJ whole genome shotgun (WGS) entry which is preliminary data.</text>
</comment>
<proteinExistence type="predicted"/>
<keyword evidence="2" id="KW-1133">Transmembrane helix</keyword>
<feature type="coiled-coil region" evidence="1">
    <location>
        <begin position="277"/>
        <end position="304"/>
    </location>
</feature>
<keyword evidence="1" id="KW-0175">Coiled coil</keyword>
<sequence>MNRILLSALLFVCINVGFATEIVYKGEKKNGLSLSEINLLTSKLETDLYTKKCCNVKELMHGEYEELNASMREENNNGTKEVFLRLNDYKNESDENIPILNNDISNSAINTLKFNWELNNYEIKKEVQWIIFLLIFNSNNYVSAPKKMKLVSTYRDCLLFLKSNIKLLVNKELKGDEYIFIMQRGCTIYMDKYWKLISNWKDNKWFNDEYLVLLRKVASSNLYLTWREIYKVDPARSQWYILRELSQNKFDEILRLLRILIKGKEFDFVKNIVTDYMVQFERYYQKKELERKKLKKEYEKMKNKNGLNTEDGYCTKKYKNRKDGKCKRIDLKIYLPKEMPEMYVYHSHIKTCVLNLTIMSLFQETKVYFYDIFRRTGIYYIFHKKSISVNRRALLRSNQICSLMFELTTRLEKLYHLSFLDEKYKINTSELLNGNYSSGLDLRNITYNGYNDSISGKVLAKKLSFDPYYYSVSSNIDIEKYYTHCLVGFSEEKCITEFEGFVSRYVKENRNLFDNARIDSLGKLETEEDIQMRKAMKADIDHGLFIKSSQMEKEFILKKYKLYDEHIQNIISNSNNVESYKNLSYSSNKIPNYVSFIQILYLNSKLWSMEKLWYKFPVSYSLDLNKSIKEGGNINIIDSKLSNITIDSVSVCIKVVTILWKNECLEVNGRKFRVLNSRNNIEFYKKSKGISKIYQDYSTIYLICIKTMSQNLIYYRRFLKHLYPNEYEHNWKLCKYYDISDDFGNPSISFQYINDNNVYLQSLPNELILPLLNKVAFFSMILSYIFLCISGIGMHIIIFFDL</sequence>
<dbReference type="Proteomes" id="UP001311799">
    <property type="component" value="Unassembled WGS sequence"/>
</dbReference>
<protein>
    <submittedName>
        <fullName evidence="4">Membrane associated plus transmembrane domain or GPI anchor at C-terminus</fullName>
    </submittedName>
</protein>
<feature type="chain" id="PRO_5043799296" evidence="3">
    <location>
        <begin position="20"/>
        <end position="802"/>
    </location>
</feature>
<evidence type="ECO:0000256" key="3">
    <source>
        <dbReference type="SAM" id="SignalP"/>
    </source>
</evidence>
<gene>
    <name evidence="4" type="ORF">RS030_172596</name>
</gene>
<reference evidence="4 5" key="1">
    <citation type="submission" date="2023-10" db="EMBL/GenBank/DDBJ databases">
        <title>Comparative genomics analysis reveals potential genetic determinants of host preference in Cryptosporidium xiaoi.</title>
        <authorList>
            <person name="Xiao L."/>
            <person name="Li J."/>
        </authorList>
    </citation>
    <scope>NUCLEOTIDE SEQUENCE [LARGE SCALE GENOMIC DNA]</scope>
    <source>
        <strain evidence="4 5">52996</strain>
    </source>
</reference>
<evidence type="ECO:0000256" key="2">
    <source>
        <dbReference type="SAM" id="Phobius"/>
    </source>
</evidence>
<accession>A0AAV9Y1C4</accession>
<evidence type="ECO:0000313" key="4">
    <source>
        <dbReference type="EMBL" id="KAK6590245.1"/>
    </source>
</evidence>
<feature type="signal peptide" evidence="3">
    <location>
        <begin position="1"/>
        <end position="19"/>
    </location>
</feature>
<keyword evidence="5" id="KW-1185">Reference proteome</keyword>
<keyword evidence="2" id="KW-0472">Membrane</keyword>
<evidence type="ECO:0000313" key="5">
    <source>
        <dbReference type="Proteomes" id="UP001311799"/>
    </source>
</evidence>
<name>A0AAV9Y1C4_9CRYT</name>
<keyword evidence="3" id="KW-0732">Signal</keyword>